<dbReference type="Proteomes" id="UP000195137">
    <property type="component" value="Unassembled WGS sequence"/>
</dbReference>
<reference evidence="2 3" key="1">
    <citation type="submission" date="2016-12" db="EMBL/GenBank/DDBJ databases">
        <title>Discovery of methanogenic haloarchaea.</title>
        <authorList>
            <person name="Sorokin D.Y."/>
            <person name="Makarova K.S."/>
            <person name="Abbas B."/>
            <person name="Ferrer M."/>
            <person name="Golyshin P.N."/>
        </authorList>
    </citation>
    <scope>NUCLEOTIDE SEQUENCE [LARGE SCALE GENOMIC DNA]</scope>
    <source>
        <strain evidence="2">AMET1</strain>
    </source>
</reference>
<protein>
    <submittedName>
        <fullName evidence="2">Superfamily I DNA/RNA helicase</fullName>
    </submittedName>
</protein>
<keyword evidence="2" id="KW-0547">Nucleotide-binding</keyword>
<dbReference type="SUPFAM" id="SSF52540">
    <property type="entry name" value="P-loop containing nucleoside triphosphate hydrolases"/>
    <property type="match status" value="1"/>
</dbReference>
<dbReference type="RefSeq" id="WP_086637868.1">
    <property type="nucleotide sequence ID" value="NZ_MRZU01000005.1"/>
</dbReference>
<dbReference type="PANTHER" id="PTHR43788:SF8">
    <property type="entry name" value="DNA-BINDING PROTEIN SMUBP-2"/>
    <property type="match status" value="1"/>
</dbReference>
<dbReference type="GO" id="GO:0043139">
    <property type="term" value="F:5'-3' DNA helicase activity"/>
    <property type="evidence" value="ECO:0007669"/>
    <property type="project" value="TreeGrafter"/>
</dbReference>
<evidence type="ECO:0000259" key="1">
    <source>
        <dbReference type="Pfam" id="PF13086"/>
    </source>
</evidence>
<keyword evidence="2" id="KW-0347">Helicase</keyword>
<proteinExistence type="predicted"/>
<sequence>MAKWIELQSQIDRLFNKSDELEEKAINKVISEGDVVCTKNSTAGIDLMENQKFESLFIDEATQATEPSCLIPIPKANNVIMAVDYKQLPPTTLNEKSKQEGLNKTQFEKII</sequence>
<organism evidence="2 3">
    <name type="scientific">Methanonatronarchaeum thermophilum</name>
    <dbReference type="NCBI Taxonomy" id="1927129"/>
    <lineage>
        <taxon>Archaea</taxon>
        <taxon>Methanobacteriati</taxon>
        <taxon>Methanobacteriota</taxon>
        <taxon>Methanonatronarchaeia</taxon>
        <taxon>Methanonatronarchaeales</taxon>
        <taxon>Methanonatronarchaeaceae</taxon>
        <taxon>Methanonatronarchaeum</taxon>
    </lineage>
</organism>
<dbReference type="InterPro" id="IPR027417">
    <property type="entry name" value="P-loop_NTPase"/>
</dbReference>
<dbReference type="EMBL" id="MRZU01000005">
    <property type="protein sequence ID" value="OUJ18061.1"/>
    <property type="molecule type" value="Genomic_DNA"/>
</dbReference>
<keyword evidence="3" id="KW-1185">Reference proteome</keyword>
<dbReference type="InterPro" id="IPR050534">
    <property type="entry name" value="Coronavir_polyprotein_1ab"/>
</dbReference>
<keyword evidence="2" id="KW-0378">Hydrolase</keyword>
<dbReference type="OrthoDB" id="45637at2157"/>
<gene>
    <name evidence="2" type="ORF">AMET1_1503</name>
</gene>
<dbReference type="Pfam" id="PF13086">
    <property type="entry name" value="AAA_11"/>
    <property type="match status" value="1"/>
</dbReference>
<feature type="domain" description="DNA2/NAM7 helicase helicase" evidence="1">
    <location>
        <begin position="3"/>
        <end position="94"/>
    </location>
</feature>
<evidence type="ECO:0000313" key="3">
    <source>
        <dbReference type="Proteomes" id="UP000195137"/>
    </source>
</evidence>
<dbReference type="Gene3D" id="3.40.50.300">
    <property type="entry name" value="P-loop containing nucleotide triphosphate hydrolases"/>
    <property type="match status" value="1"/>
</dbReference>
<evidence type="ECO:0000313" key="2">
    <source>
        <dbReference type="EMBL" id="OUJ18061.1"/>
    </source>
</evidence>
<accession>A0A1Y3G9D2</accession>
<name>A0A1Y3G9D2_9EURY</name>
<comment type="caution">
    <text evidence="2">The sequence shown here is derived from an EMBL/GenBank/DDBJ whole genome shotgun (WGS) entry which is preliminary data.</text>
</comment>
<dbReference type="AlphaFoldDB" id="A0A1Y3G9D2"/>
<dbReference type="InterPro" id="IPR041677">
    <property type="entry name" value="DNA2/NAM7_AAA_11"/>
</dbReference>
<keyword evidence="2" id="KW-0067">ATP-binding</keyword>
<dbReference type="PANTHER" id="PTHR43788">
    <property type="entry name" value="DNA2/NAM7 HELICASE FAMILY MEMBER"/>
    <property type="match status" value="1"/>
</dbReference>